<proteinExistence type="predicted"/>
<feature type="non-terminal residue" evidence="1">
    <location>
        <position position="31"/>
    </location>
</feature>
<protein>
    <submittedName>
        <fullName evidence="1">Uncharacterized protein</fullName>
    </submittedName>
</protein>
<gene>
    <name evidence="1" type="ORF">S06H3_18213</name>
</gene>
<sequence length="31" mass="3744">MTKLFYPIQRGWLNMVISEGQESHFMTLEKE</sequence>
<dbReference type="EMBL" id="BARV01009191">
    <property type="protein sequence ID" value="GAI13396.1"/>
    <property type="molecule type" value="Genomic_DNA"/>
</dbReference>
<name>X1M5M9_9ZZZZ</name>
<reference evidence="1" key="1">
    <citation type="journal article" date="2014" name="Front. Microbiol.">
        <title>High frequency of phylogenetically diverse reductive dehalogenase-homologous genes in deep subseafloor sedimentary metagenomes.</title>
        <authorList>
            <person name="Kawai M."/>
            <person name="Futagami T."/>
            <person name="Toyoda A."/>
            <person name="Takaki Y."/>
            <person name="Nishi S."/>
            <person name="Hori S."/>
            <person name="Arai W."/>
            <person name="Tsubouchi T."/>
            <person name="Morono Y."/>
            <person name="Uchiyama I."/>
            <person name="Ito T."/>
            <person name="Fujiyama A."/>
            <person name="Inagaki F."/>
            <person name="Takami H."/>
        </authorList>
    </citation>
    <scope>NUCLEOTIDE SEQUENCE</scope>
    <source>
        <strain evidence="1">Expedition CK06-06</strain>
    </source>
</reference>
<comment type="caution">
    <text evidence="1">The sequence shown here is derived from an EMBL/GenBank/DDBJ whole genome shotgun (WGS) entry which is preliminary data.</text>
</comment>
<dbReference type="AlphaFoldDB" id="X1M5M9"/>
<evidence type="ECO:0000313" key="1">
    <source>
        <dbReference type="EMBL" id="GAI13396.1"/>
    </source>
</evidence>
<organism evidence="1">
    <name type="scientific">marine sediment metagenome</name>
    <dbReference type="NCBI Taxonomy" id="412755"/>
    <lineage>
        <taxon>unclassified sequences</taxon>
        <taxon>metagenomes</taxon>
        <taxon>ecological metagenomes</taxon>
    </lineage>
</organism>
<accession>X1M5M9</accession>